<dbReference type="RefSeq" id="WP_090525453.1">
    <property type="nucleotide sequence ID" value="NZ_FNAH01000014.1"/>
</dbReference>
<dbReference type="Proteomes" id="UP000199344">
    <property type="component" value="Unassembled WGS sequence"/>
</dbReference>
<dbReference type="AlphaFoldDB" id="A0A1G7GQ40"/>
<keyword evidence="2" id="KW-1185">Reference proteome</keyword>
<reference evidence="1 2" key="1">
    <citation type="submission" date="2016-10" db="EMBL/GenBank/DDBJ databases">
        <authorList>
            <person name="de Groot N.N."/>
        </authorList>
    </citation>
    <scope>NUCLEOTIDE SEQUENCE [LARGE SCALE GENOMIC DNA]</scope>
    <source>
        <strain evidence="1 2">DSM 22220</strain>
    </source>
</reference>
<sequence>MTTSHPPDEFDYDSLSGQVRKLADQAIADGADPETVAAMIYQDSFDVAFAQGPVQTLRHICFAMDRSEQDMRTFHAKFGDQLDLAELVQGNVVPKTA</sequence>
<dbReference type="EMBL" id="FNAH01000014">
    <property type="protein sequence ID" value="SDE90173.1"/>
    <property type="molecule type" value="Genomic_DNA"/>
</dbReference>
<dbReference type="OrthoDB" id="7859278at2"/>
<organism evidence="1 2">
    <name type="scientific">Paracoccus isoporae</name>
    <dbReference type="NCBI Taxonomy" id="591205"/>
    <lineage>
        <taxon>Bacteria</taxon>
        <taxon>Pseudomonadati</taxon>
        <taxon>Pseudomonadota</taxon>
        <taxon>Alphaproteobacteria</taxon>
        <taxon>Rhodobacterales</taxon>
        <taxon>Paracoccaceae</taxon>
        <taxon>Paracoccus</taxon>
    </lineage>
</organism>
<name>A0A1G7GQ40_9RHOB</name>
<accession>A0A1G7GQ40</accession>
<protein>
    <submittedName>
        <fullName evidence="1">Uncharacterized protein</fullName>
    </submittedName>
</protein>
<proteinExistence type="predicted"/>
<evidence type="ECO:0000313" key="2">
    <source>
        <dbReference type="Proteomes" id="UP000199344"/>
    </source>
</evidence>
<evidence type="ECO:0000313" key="1">
    <source>
        <dbReference type="EMBL" id="SDE90173.1"/>
    </source>
</evidence>
<gene>
    <name evidence="1" type="ORF">SAMN05421538_11434</name>
</gene>